<dbReference type="Proteomes" id="UP000243820">
    <property type="component" value="Unassembled WGS sequence"/>
</dbReference>
<dbReference type="PANTHER" id="PTHR11220">
    <property type="entry name" value="HEME-BINDING PROTEIN-RELATED"/>
    <property type="match status" value="1"/>
</dbReference>
<dbReference type="PANTHER" id="PTHR11220:SF1">
    <property type="entry name" value="HEME-BINDING PROTEIN 2"/>
    <property type="match status" value="1"/>
</dbReference>
<comment type="caution">
    <text evidence="1">The sequence shown here is derived from an EMBL/GenBank/DDBJ whole genome shotgun (WGS) entry which is preliminary data.</text>
</comment>
<protein>
    <submittedName>
        <fullName evidence="1">SOUL heme-binding protein</fullName>
    </submittedName>
</protein>
<evidence type="ECO:0000313" key="1">
    <source>
        <dbReference type="EMBL" id="PAV10143.1"/>
    </source>
</evidence>
<dbReference type="Pfam" id="PF04832">
    <property type="entry name" value="SOUL"/>
    <property type="match status" value="1"/>
</dbReference>
<gene>
    <name evidence="1" type="ORF">ASJ83_06725</name>
</gene>
<reference evidence="1 2" key="1">
    <citation type="journal article" date="2017" name="BMC Genomics">
        <title>Genomic analysis of methanogenic archaea reveals a shift towards energy conservation.</title>
        <authorList>
            <person name="Gilmore S.P."/>
            <person name="Henske J.K."/>
            <person name="Sexton J.A."/>
            <person name="Solomon K.V."/>
            <person name="Seppala S."/>
            <person name="Yoo J.I."/>
            <person name="Huyett L.M."/>
            <person name="Pressman A."/>
            <person name="Cogan J.Z."/>
            <person name="Kivenson V."/>
            <person name="Peng X."/>
            <person name="Tan Y."/>
            <person name="Valentine D.L."/>
            <person name="O'Malley M.A."/>
        </authorList>
    </citation>
    <scope>NUCLEOTIDE SEQUENCE [LARGE SCALE GENOMIC DNA]</scope>
    <source>
        <strain evidence="1 2">XII</strain>
    </source>
</reference>
<dbReference type="EMBL" id="LMVO01000001">
    <property type="protein sequence ID" value="PAV10143.1"/>
    <property type="molecule type" value="Genomic_DNA"/>
</dbReference>
<sequence>MTKTIPFEVAGRVGEIEFRRYPPLVFASVDTSGDDSGFNLLFAYITGKNSAKNAIPMTSPVITAAKIPMTAPVVSDASTMSFVMPAGKTPEEVPEPLDSKVRIVPVPEREAAVITFKGKTREEEVKEVETRLLKGLRDAGIEPAGEVFLMRYNPPWTPGFLRHNEVGVEVKR</sequence>
<proteinExistence type="predicted"/>
<accession>A0AAX0QAX9</accession>
<dbReference type="InterPro" id="IPR006917">
    <property type="entry name" value="SOUL_heme-bd"/>
</dbReference>
<keyword evidence="2" id="KW-1185">Reference proteome</keyword>
<evidence type="ECO:0000313" key="2">
    <source>
        <dbReference type="Proteomes" id="UP000243820"/>
    </source>
</evidence>
<dbReference type="InterPro" id="IPR011256">
    <property type="entry name" value="Reg_factor_effector_dom_sf"/>
</dbReference>
<name>A0AAX0QAX9_9EURY</name>
<organism evidence="1 2">
    <name type="scientific">Methanocorpusculum parvum</name>
    <dbReference type="NCBI Taxonomy" id="2193"/>
    <lineage>
        <taxon>Archaea</taxon>
        <taxon>Methanobacteriati</taxon>
        <taxon>Methanobacteriota</taxon>
        <taxon>Stenosarchaea group</taxon>
        <taxon>Methanomicrobia</taxon>
        <taxon>Methanomicrobiales</taxon>
        <taxon>Methanocorpusculaceae</taxon>
        <taxon>Methanocorpusculum</taxon>
    </lineage>
</organism>
<dbReference type="RefSeq" id="WP_095641599.1">
    <property type="nucleotide sequence ID" value="NZ_LMVO01000001.1"/>
</dbReference>
<dbReference type="SUPFAM" id="SSF55136">
    <property type="entry name" value="Probable bacterial effector-binding domain"/>
    <property type="match status" value="1"/>
</dbReference>
<dbReference type="Gene3D" id="3.20.80.10">
    <property type="entry name" value="Regulatory factor, effector binding domain"/>
    <property type="match status" value="1"/>
</dbReference>
<dbReference type="AlphaFoldDB" id="A0AAX0QAX9"/>